<evidence type="ECO:0000259" key="1">
    <source>
        <dbReference type="Pfam" id="PF07398"/>
    </source>
</evidence>
<dbReference type="NCBIfam" id="TIGR03083">
    <property type="entry name" value="maleylpyruvate isomerase family mycothiol-dependent enzyme"/>
    <property type="match status" value="1"/>
</dbReference>
<feature type="domain" description="Mycothiol-dependent maleylpyruvate isomerase metal-binding" evidence="2">
    <location>
        <begin position="15"/>
        <end position="130"/>
    </location>
</feature>
<dbReference type="InterPro" id="IPR034660">
    <property type="entry name" value="DinB/YfiT-like"/>
</dbReference>
<reference evidence="3 4" key="1">
    <citation type="submission" date="2020-07" db="EMBL/GenBank/DDBJ databases">
        <title>Sequencing the genomes of 1000 actinobacteria strains.</title>
        <authorList>
            <person name="Klenk H.-P."/>
        </authorList>
    </citation>
    <scope>NUCLEOTIDE SEQUENCE [LARGE SCALE GENOMIC DNA]</scope>
    <source>
        <strain evidence="3 4">DSM 24723</strain>
    </source>
</reference>
<keyword evidence="4" id="KW-1185">Reference proteome</keyword>
<dbReference type="AlphaFoldDB" id="A0A852XGB9"/>
<dbReference type="EMBL" id="JACBZX010000001">
    <property type="protein sequence ID" value="NYG37461.1"/>
    <property type="molecule type" value="Genomic_DNA"/>
</dbReference>
<protein>
    <submittedName>
        <fullName evidence="3">Uncharacterized protein (TIGR03083 family)</fullName>
    </submittedName>
</protein>
<dbReference type="Pfam" id="PF07398">
    <property type="entry name" value="MDMPI_C"/>
    <property type="match status" value="1"/>
</dbReference>
<dbReference type="GO" id="GO:0046872">
    <property type="term" value="F:metal ion binding"/>
    <property type="evidence" value="ECO:0007669"/>
    <property type="project" value="InterPro"/>
</dbReference>
<dbReference type="Pfam" id="PF11716">
    <property type="entry name" value="MDMPI_N"/>
    <property type="match status" value="1"/>
</dbReference>
<comment type="caution">
    <text evidence="3">The sequence shown here is derived from an EMBL/GenBank/DDBJ whole genome shotgun (WGS) entry which is preliminary data.</text>
</comment>
<dbReference type="PANTHER" id="PTHR40758">
    <property type="entry name" value="CONSERVED PROTEIN"/>
    <property type="match status" value="1"/>
</dbReference>
<gene>
    <name evidence="3" type="ORF">BJY28_001930</name>
</gene>
<proteinExistence type="predicted"/>
<dbReference type="SUPFAM" id="SSF109854">
    <property type="entry name" value="DinB/YfiT-like putative metalloenzymes"/>
    <property type="match status" value="1"/>
</dbReference>
<accession>A0A852XGB9</accession>
<dbReference type="RefSeq" id="WP_179462825.1">
    <property type="nucleotide sequence ID" value="NZ_JACBZX010000001.1"/>
</dbReference>
<dbReference type="Proteomes" id="UP000592181">
    <property type="component" value="Unassembled WGS sequence"/>
</dbReference>
<dbReference type="InterPro" id="IPR017517">
    <property type="entry name" value="Maleyloyr_isom"/>
</dbReference>
<dbReference type="GO" id="GO:0005886">
    <property type="term" value="C:plasma membrane"/>
    <property type="evidence" value="ECO:0007669"/>
    <property type="project" value="TreeGrafter"/>
</dbReference>
<dbReference type="PANTHER" id="PTHR40758:SF1">
    <property type="entry name" value="CONSERVED PROTEIN"/>
    <property type="match status" value="1"/>
</dbReference>
<evidence type="ECO:0000313" key="3">
    <source>
        <dbReference type="EMBL" id="NYG37461.1"/>
    </source>
</evidence>
<dbReference type="Gene3D" id="1.20.120.450">
    <property type="entry name" value="dinb family like domain"/>
    <property type="match status" value="1"/>
</dbReference>
<name>A0A852XGB9_9MICO</name>
<evidence type="ECO:0000313" key="4">
    <source>
        <dbReference type="Proteomes" id="UP000592181"/>
    </source>
</evidence>
<sequence>MRDAVPDRVAGLEVELDRIAGLLAPLDEPGWQRPVPACPGWSVSDLVGHLGGIHRWVVVAVRDGHGRDAPPAPPAQRLADWFDVGARELRAELAVDPQAPAWSFHPPLQVVAFWQRRQLHEHVVHRVDLEQALGLPVTPVPAEVAADGLAEVVEVFLPRRLGSGRLDPLPAAIALRCTDTGDRVVLGDGEPAAELSGAAADLYLALWKRRGSEGLVWSGDAALGRQVFAMPLSS</sequence>
<dbReference type="InterPro" id="IPR024344">
    <property type="entry name" value="MDMPI_metal-binding"/>
</dbReference>
<dbReference type="InterPro" id="IPR010872">
    <property type="entry name" value="MDMPI_C-term_domain"/>
</dbReference>
<feature type="domain" description="MDMPI C-terminal" evidence="1">
    <location>
        <begin position="143"/>
        <end position="223"/>
    </location>
</feature>
<evidence type="ECO:0000259" key="2">
    <source>
        <dbReference type="Pfam" id="PF11716"/>
    </source>
</evidence>
<organism evidence="3 4">
    <name type="scientific">Janibacter alkaliphilus</name>
    <dbReference type="NCBI Taxonomy" id="1069963"/>
    <lineage>
        <taxon>Bacteria</taxon>
        <taxon>Bacillati</taxon>
        <taxon>Actinomycetota</taxon>
        <taxon>Actinomycetes</taxon>
        <taxon>Micrococcales</taxon>
        <taxon>Intrasporangiaceae</taxon>
        <taxon>Janibacter</taxon>
    </lineage>
</organism>